<dbReference type="AlphaFoldDB" id="A0AAN9EJW8"/>
<sequence length="83" mass="10067">MPVLVIFYHTHCFSIQLYHFNIIYILFAACIMKHYYLYLLVPWGFLWLGYFLLESCQEQSHFVGSILNSVWNLKENQIRVLEF</sequence>
<keyword evidence="1" id="KW-1133">Transmembrane helix</keyword>
<evidence type="ECO:0000313" key="3">
    <source>
        <dbReference type="Proteomes" id="UP001372338"/>
    </source>
</evidence>
<gene>
    <name evidence="2" type="ORF">RIF29_31894</name>
</gene>
<keyword evidence="1" id="KW-0812">Transmembrane</keyword>
<dbReference type="Proteomes" id="UP001372338">
    <property type="component" value="Unassembled WGS sequence"/>
</dbReference>
<accession>A0AAN9EJW8</accession>
<reference evidence="2 3" key="1">
    <citation type="submission" date="2024-01" db="EMBL/GenBank/DDBJ databases">
        <title>The genomes of 5 underutilized Papilionoideae crops provide insights into root nodulation and disease resistanc.</title>
        <authorList>
            <person name="Yuan L."/>
        </authorList>
    </citation>
    <scope>NUCLEOTIDE SEQUENCE [LARGE SCALE GENOMIC DNA]</scope>
    <source>
        <strain evidence="2">ZHUSHIDOU_FW_LH</strain>
        <tissue evidence="2">Leaf</tissue>
    </source>
</reference>
<feature type="transmembrane region" description="Helical" evidence="1">
    <location>
        <begin position="35"/>
        <end position="53"/>
    </location>
</feature>
<evidence type="ECO:0000256" key="1">
    <source>
        <dbReference type="SAM" id="Phobius"/>
    </source>
</evidence>
<feature type="transmembrane region" description="Helical" evidence="1">
    <location>
        <begin position="6"/>
        <end position="28"/>
    </location>
</feature>
<organism evidence="2 3">
    <name type="scientific">Crotalaria pallida</name>
    <name type="common">Smooth rattlebox</name>
    <name type="synonym">Crotalaria striata</name>
    <dbReference type="NCBI Taxonomy" id="3830"/>
    <lineage>
        <taxon>Eukaryota</taxon>
        <taxon>Viridiplantae</taxon>
        <taxon>Streptophyta</taxon>
        <taxon>Embryophyta</taxon>
        <taxon>Tracheophyta</taxon>
        <taxon>Spermatophyta</taxon>
        <taxon>Magnoliopsida</taxon>
        <taxon>eudicotyledons</taxon>
        <taxon>Gunneridae</taxon>
        <taxon>Pentapetalae</taxon>
        <taxon>rosids</taxon>
        <taxon>fabids</taxon>
        <taxon>Fabales</taxon>
        <taxon>Fabaceae</taxon>
        <taxon>Papilionoideae</taxon>
        <taxon>50 kb inversion clade</taxon>
        <taxon>genistoids sensu lato</taxon>
        <taxon>core genistoids</taxon>
        <taxon>Crotalarieae</taxon>
        <taxon>Crotalaria</taxon>
    </lineage>
</organism>
<protein>
    <submittedName>
        <fullName evidence="2">Uncharacterized protein</fullName>
    </submittedName>
</protein>
<keyword evidence="3" id="KW-1185">Reference proteome</keyword>
<proteinExistence type="predicted"/>
<evidence type="ECO:0000313" key="2">
    <source>
        <dbReference type="EMBL" id="KAK7257720.1"/>
    </source>
</evidence>
<dbReference type="EMBL" id="JAYWIO010000006">
    <property type="protein sequence ID" value="KAK7257720.1"/>
    <property type="molecule type" value="Genomic_DNA"/>
</dbReference>
<name>A0AAN9EJW8_CROPI</name>
<comment type="caution">
    <text evidence="2">The sequence shown here is derived from an EMBL/GenBank/DDBJ whole genome shotgun (WGS) entry which is preliminary data.</text>
</comment>
<keyword evidence="1" id="KW-0472">Membrane</keyword>